<organism evidence="1 2">
    <name type="scientific">Sinomicrobium oceani</name>
    <dbReference type="NCBI Taxonomy" id="1150368"/>
    <lineage>
        <taxon>Bacteria</taxon>
        <taxon>Pseudomonadati</taxon>
        <taxon>Bacteroidota</taxon>
        <taxon>Flavobacteriia</taxon>
        <taxon>Flavobacteriales</taxon>
        <taxon>Flavobacteriaceae</taxon>
        <taxon>Sinomicrobium</taxon>
    </lineage>
</organism>
<name>A0A1K1QJ12_9FLAO</name>
<dbReference type="Proteomes" id="UP000182248">
    <property type="component" value="Unassembled WGS sequence"/>
</dbReference>
<accession>A0A1K1QJ12</accession>
<proteinExistence type="predicted"/>
<gene>
    <name evidence="1" type="ORF">SAMN02927921_02632</name>
</gene>
<feature type="non-terminal residue" evidence="1">
    <location>
        <position position="1"/>
    </location>
</feature>
<dbReference type="AlphaFoldDB" id="A0A1K1QJ12"/>
<keyword evidence="1" id="KW-0176">Collagen</keyword>
<protein>
    <submittedName>
        <fullName evidence="1">Collagen, type VII, alpha</fullName>
    </submittedName>
</protein>
<reference evidence="1 2" key="1">
    <citation type="submission" date="2016-11" db="EMBL/GenBank/DDBJ databases">
        <authorList>
            <person name="Jaros S."/>
            <person name="Januszkiewicz K."/>
            <person name="Wedrychowicz H."/>
        </authorList>
    </citation>
    <scope>NUCLEOTIDE SEQUENCE [LARGE SCALE GENOMIC DNA]</scope>
    <source>
        <strain evidence="1 2">CGMCC 1.12145</strain>
    </source>
</reference>
<sequence length="316" mass="32614">VGVVQADGSVVYQNISSESVDGADLSVSEGIVFTGGTDGTGKLLAAAGIGIADGGVTTDKLANDAVTNEKLADNAVQTENIADGAVTPGKMEAGNADQVMITNAAGNVEWIDRSEFNANMNKGNVTLVSGDGTESNPFLVDVSVNNGLSVADEHIQLGGNLVRETTITQNSNTLEIATGGSDLAVTGLPAGDAAADNIVAIDPSSGVLKQLKAAMPKFFYMPSVVFDVSASGTFTRNLHQEYLDQFTGTGLVGSQGAPSSIPNLPTATDLYYYITYYDNTVFSNIAIDQNGVLTYTVNSGATVTEGSFMNIVFVVK</sequence>
<dbReference type="STRING" id="1150368.SAMN02927921_02632"/>
<keyword evidence="2" id="KW-1185">Reference proteome</keyword>
<dbReference type="EMBL" id="FPJE01000013">
    <property type="protein sequence ID" value="SFW59914.1"/>
    <property type="molecule type" value="Genomic_DNA"/>
</dbReference>
<evidence type="ECO:0000313" key="1">
    <source>
        <dbReference type="EMBL" id="SFW59914.1"/>
    </source>
</evidence>
<evidence type="ECO:0000313" key="2">
    <source>
        <dbReference type="Proteomes" id="UP000182248"/>
    </source>
</evidence>